<keyword evidence="1" id="KW-1133">Transmembrane helix</keyword>
<feature type="transmembrane region" description="Helical" evidence="1">
    <location>
        <begin position="19"/>
        <end position="39"/>
    </location>
</feature>
<protein>
    <recommendedName>
        <fullName evidence="4">DoxX protein</fullName>
    </recommendedName>
</protein>
<accession>A0A1G5JP78</accession>
<dbReference type="Proteomes" id="UP000199354">
    <property type="component" value="Unassembled WGS sequence"/>
</dbReference>
<dbReference type="EMBL" id="FMVF01000015">
    <property type="protein sequence ID" value="SCY90205.1"/>
    <property type="molecule type" value="Genomic_DNA"/>
</dbReference>
<feature type="transmembrane region" description="Helical" evidence="1">
    <location>
        <begin position="65"/>
        <end position="83"/>
    </location>
</feature>
<dbReference type="AlphaFoldDB" id="A0A1G5JP78"/>
<organism evidence="2 3">
    <name type="scientific">Flavobacterium caeni</name>
    <dbReference type="NCBI Taxonomy" id="490189"/>
    <lineage>
        <taxon>Bacteria</taxon>
        <taxon>Pseudomonadati</taxon>
        <taxon>Bacteroidota</taxon>
        <taxon>Flavobacteriia</taxon>
        <taxon>Flavobacteriales</taxon>
        <taxon>Flavobacteriaceae</taxon>
        <taxon>Flavobacterium</taxon>
    </lineage>
</organism>
<reference evidence="2 3" key="1">
    <citation type="submission" date="2016-10" db="EMBL/GenBank/DDBJ databases">
        <authorList>
            <person name="de Groot N.N."/>
        </authorList>
    </citation>
    <scope>NUCLEOTIDE SEQUENCE [LARGE SCALE GENOMIC DNA]</scope>
    <source>
        <strain evidence="2 3">CGMCC 1.7031</strain>
    </source>
</reference>
<proteinExistence type="predicted"/>
<dbReference type="STRING" id="490189.SAMN02927903_02816"/>
<keyword evidence="1" id="KW-0472">Membrane</keyword>
<evidence type="ECO:0008006" key="4">
    <source>
        <dbReference type="Google" id="ProtNLM"/>
    </source>
</evidence>
<name>A0A1G5JP78_9FLAO</name>
<feature type="transmembrane region" description="Helical" evidence="1">
    <location>
        <begin position="90"/>
        <end position="108"/>
    </location>
</feature>
<sequence length="170" mass="19161">MATNTCLERLRKGIESNGIIALCISVGVIFVWFGFLKFFESTSPAENIASRTILWLTNGWLEPHYSMPILGTLECFIGIGIWIKKWTNHVLPLMYFQMLGTLLPLFVFREDTWQSIPLVPTLEGQYIIKNAVLISEGIVLGAISQDGKLIHDSAIAHRAEQAEKRITINK</sequence>
<gene>
    <name evidence="2" type="ORF">SAMN02927903_02816</name>
</gene>
<keyword evidence="1" id="KW-0812">Transmembrane</keyword>
<evidence type="ECO:0000256" key="1">
    <source>
        <dbReference type="SAM" id="Phobius"/>
    </source>
</evidence>
<evidence type="ECO:0000313" key="3">
    <source>
        <dbReference type="Proteomes" id="UP000199354"/>
    </source>
</evidence>
<evidence type="ECO:0000313" key="2">
    <source>
        <dbReference type="EMBL" id="SCY90205.1"/>
    </source>
</evidence>
<keyword evidence="3" id="KW-1185">Reference proteome</keyword>